<name>A0ABU2KMD2_9FLAO</name>
<evidence type="ECO:0000313" key="2">
    <source>
        <dbReference type="Proteomes" id="UP001182991"/>
    </source>
</evidence>
<dbReference type="InterPro" id="IPR008822">
    <property type="entry name" value="Endonuclease_RusA-like"/>
</dbReference>
<dbReference type="Gene3D" id="3.30.1330.70">
    <property type="entry name" value="Holliday junction resolvase RusA"/>
    <property type="match status" value="1"/>
</dbReference>
<gene>
    <name evidence="1" type="ORF">RLT85_14705</name>
</gene>
<dbReference type="Pfam" id="PF05866">
    <property type="entry name" value="RusA"/>
    <property type="match status" value="1"/>
</dbReference>
<proteinExistence type="predicted"/>
<reference evidence="2" key="1">
    <citation type="submission" date="2023-07" db="EMBL/GenBank/DDBJ databases">
        <title>Isolating and identifying novel microbial strains from the Mariana Trench.</title>
        <authorList>
            <person name="Fu H."/>
        </authorList>
    </citation>
    <scope>NUCLEOTIDE SEQUENCE [LARGE SCALE GENOMIC DNA]</scope>
    <source>
        <strain evidence="2">T-y2</strain>
    </source>
</reference>
<dbReference type="RefSeq" id="WP_311402805.1">
    <property type="nucleotide sequence ID" value="NZ_JAVRBG010000024.1"/>
</dbReference>
<dbReference type="InterPro" id="IPR036614">
    <property type="entry name" value="RusA-like_sf"/>
</dbReference>
<sequence length="141" mass="16245">MILDNLEIASTENSVIKIKVNPFIYQDGKNPRLPRKQSKGYTLTSDTNSFFSTVLSQINISSKITKFKVHIIINCGKDKLGKADLDNYSKAILDGITSSRKIWNDDKQIDELYLKRYYVNEDISNILIKIEQIRNEIDNKD</sequence>
<protein>
    <submittedName>
        <fullName evidence="1">RusA family crossover junction endodeoxyribonuclease</fullName>
    </submittedName>
</protein>
<comment type="caution">
    <text evidence="1">The sequence shown here is derived from an EMBL/GenBank/DDBJ whole genome shotgun (WGS) entry which is preliminary data.</text>
</comment>
<evidence type="ECO:0000313" key="1">
    <source>
        <dbReference type="EMBL" id="MDT0295881.1"/>
    </source>
</evidence>
<dbReference type="SUPFAM" id="SSF103084">
    <property type="entry name" value="Holliday junction resolvase RusA"/>
    <property type="match status" value="1"/>
</dbReference>
<organism evidence="1 2">
    <name type="scientific">Mesonia ostreae</name>
    <dbReference type="NCBI Taxonomy" id="861110"/>
    <lineage>
        <taxon>Bacteria</taxon>
        <taxon>Pseudomonadati</taxon>
        <taxon>Bacteroidota</taxon>
        <taxon>Flavobacteriia</taxon>
        <taxon>Flavobacteriales</taxon>
        <taxon>Flavobacteriaceae</taxon>
        <taxon>Mesonia</taxon>
    </lineage>
</organism>
<dbReference type="Proteomes" id="UP001182991">
    <property type="component" value="Unassembled WGS sequence"/>
</dbReference>
<keyword evidence="2" id="KW-1185">Reference proteome</keyword>
<dbReference type="EMBL" id="JAVRBG010000024">
    <property type="protein sequence ID" value="MDT0295881.1"/>
    <property type="molecule type" value="Genomic_DNA"/>
</dbReference>
<accession>A0ABU2KMD2</accession>